<protein>
    <submittedName>
        <fullName evidence="2">Metallophosphoesterase</fullName>
    </submittedName>
</protein>
<sequence length="322" mass="35076">MTRTTTPRGSDVAAALATVAGAAAAGAFAYGTFVERNRFTVRRENLAILPAGSRPLTILHLSDIHMAPWQTEKQEWIRGLAVLEPDLIVNTGDNLGHIDAYDAIEYALEPFRDVPGVFVHGSNDYVAPKFKSPFTYFTGPSQAHSVPQELDNERLTAYFEGLSWLGLNNTARALELKGSRLEFFGVNDAHRGWARLERIPGALDDLRENVGWQDEDGPEAVSIALTHAPYQRVLNSFTTNGADLIFAGHTHGGQVCVPGYGALVTNCDIPRKQVAGLSLWNHAFKSAWLEVSAGLGTSIYAPFRFACRPEAVLVTLTAEKIG</sequence>
<name>A0ABN6Y6S9_9MICO</name>
<dbReference type="SUPFAM" id="SSF56300">
    <property type="entry name" value="Metallo-dependent phosphatases"/>
    <property type="match status" value="1"/>
</dbReference>
<evidence type="ECO:0000313" key="2">
    <source>
        <dbReference type="EMBL" id="BDZ51645.1"/>
    </source>
</evidence>
<dbReference type="Proteomes" id="UP001321486">
    <property type="component" value="Chromosome"/>
</dbReference>
<dbReference type="InterPro" id="IPR029052">
    <property type="entry name" value="Metallo-depent_PP-like"/>
</dbReference>
<feature type="domain" description="Calcineurin-like phosphoesterase" evidence="1">
    <location>
        <begin position="56"/>
        <end position="252"/>
    </location>
</feature>
<dbReference type="InterPro" id="IPR051158">
    <property type="entry name" value="Metallophosphoesterase_sf"/>
</dbReference>
<accession>A0ABN6Y6S9</accession>
<dbReference type="Pfam" id="PF00149">
    <property type="entry name" value="Metallophos"/>
    <property type="match status" value="1"/>
</dbReference>
<dbReference type="InterPro" id="IPR004843">
    <property type="entry name" value="Calcineurin-like_PHP"/>
</dbReference>
<keyword evidence="3" id="KW-1185">Reference proteome</keyword>
<evidence type="ECO:0000259" key="1">
    <source>
        <dbReference type="Pfam" id="PF00149"/>
    </source>
</evidence>
<evidence type="ECO:0000313" key="3">
    <source>
        <dbReference type="Proteomes" id="UP001321486"/>
    </source>
</evidence>
<gene>
    <name evidence="2" type="ORF">GCM10025867_38860</name>
</gene>
<proteinExistence type="predicted"/>
<dbReference type="PANTHER" id="PTHR31302:SF20">
    <property type="entry name" value="CONSERVED PROTEIN"/>
    <property type="match status" value="1"/>
</dbReference>
<dbReference type="RefSeq" id="WP_286344360.1">
    <property type="nucleotide sequence ID" value="NZ_AP027732.1"/>
</dbReference>
<dbReference type="PANTHER" id="PTHR31302">
    <property type="entry name" value="TRANSMEMBRANE PROTEIN WITH METALLOPHOSPHOESTERASE DOMAIN-RELATED"/>
    <property type="match status" value="1"/>
</dbReference>
<organism evidence="2 3">
    <name type="scientific">Frondihabitans sucicola</name>
    <dbReference type="NCBI Taxonomy" id="1268041"/>
    <lineage>
        <taxon>Bacteria</taxon>
        <taxon>Bacillati</taxon>
        <taxon>Actinomycetota</taxon>
        <taxon>Actinomycetes</taxon>
        <taxon>Micrococcales</taxon>
        <taxon>Microbacteriaceae</taxon>
        <taxon>Frondihabitans</taxon>
    </lineage>
</organism>
<dbReference type="EMBL" id="AP027732">
    <property type="protein sequence ID" value="BDZ51645.1"/>
    <property type="molecule type" value="Genomic_DNA"/>
</dbReference>
<dbReference type="Gene3D" id="3.60.21.10">
    <property type="match status" value="1"/>
</dbReference>
<reference evidence="3" key="1">
    <citation type="journal article" date="2019" name="Int. J. Syst. Evol. Microbiol.">
        <title>The Global Catalogue of Microorganisms (GCM) 10K type strain sequencing project: providing services to taxonomists for standard genome sequencing and annotation.</title>
        <authorList>
            <consortium name="The Broad Institute Genomics Platform"/>
            <consortium name="The Broad Institute Genome Sequencing Center for Infectious Disease"/>
            <person name="Wu L."/>
            <person name="Ma J."/>
        </authorList>
    </citation>
    <scope>NUCLEOTIDE SEQUENCE [LARGE SCALE GENOMIC DNA]</scope>
    <source>
        <strain evidence="3">NBRC 108728</strain>
    </source>
</reference>